<evidence type="ECO:0000313" key="2">
    <source>
        <dbReference type="EMBL" id="MBB4906242.1"/>
    </source>
</evidence>
<keyword evidence="3" id="KW-1185">Reference proteome</keyword>
<dbReference type="SMART" id="SM00028">
    <property type="entry name" value="TPR"/>
    <property type="match status" value="1"/>
</dbReference>
<organism evidence="2 3">
    <name type="scientific">Actinophytocola algeriensis</name>
    <dbReference type="NCBI Taxonomy" id="1768010"/>
    <lineage>
        <taxon>Bacteria</taxon>
        <taxon>Bacillati</taxon>
        <taxon>Actinomycetota</taxon>
        <taxon>Actinomycetes</taxon>
        <taxon>Pseudonocardiales</taxon>
        <taxon>Pseudonocardiaceae</taxon>
    </lineage>
</organism>
<keyword evidence="1" id="KW-0802">TPR repeat</keyword>
<protein>
    <submittedName>
        <fullName evidence="2">Tetratricopeptide (TPR) repeat protein</fullName>
    </submittedName>
</protein>
<dbReference type="PANTHER" id="PTHR10098">
    <property type="entry name" value="RAPSYN-RELATED"/>
    <property type="match status" value="1"/>
</dbReference>
<name>A0A7W7Q379_9PSEU</name>
<dbReference type="Gene3D" id="1.25.40.10">
    <property type="entry name" value="Tetratricopeptide repeat domain"/>
    <property type="match status" value="1"/>
</dbReference>
<sequence length="227" mass="25685">MDEAVDYSQQALDICRDIEFRWGEAAAIYNLGGVYRSQGRFEDSLRCLEQALIVFRETGNRQGESRNLTALGNAYREMRDFRNLEEVVPGEVCTASGTTGNDRLADLGWKPSAERSLLACMRQFVENPNSDRTVSTDMSILQAFAENRKQGKRAAWQDASSIEIGQESYGVGIPNDRPKLCEELNRTITEFINDHWSVEFDRHLKGVQNKDEHLPKATAPCRKTGFL</sequence>
<dbReference type="Proteomes" id="UP000520767">
    <property type="component" value="Unassembled WGS sequence"/>
</dbReference>
<reference evidence="2 3" key="1">
    <citation type="submission" date="2020-08" db="EMBL/GenBank/DDBJ databases">
        <title>Genomic Encyclopedia of Type Strains, Phase III (KMG-III): the genomes of soil and plant-associated and newly described type strains.</title>
        <authorList>
            <person name="Whitman W."/>
        </authorList>
    </citation>
    <scope>NUCLEOTIDE SEQUENCE [LARGE SCALE GENOMIC DNA]</scope>
    <source>
        <strain evidence="2 3">CECT 8960</strain>
    </source>
</reference>
<dbReference type="Pfam" id="PF13424">
    <property type="entry name" value="TPR_12"/>
    <property type="match status" value="1"/>
</dbReference>
<dbReference type="InterPro" id="IPR011990">
    <property type="entry name" value="TPR-like_helical_dom_sf"/>
</dbReference>
<dbReference type="EMBL" id="JACHJQ010000002">
    <property type="protein sequence ID" value="MBB4906242.1"/>
    <property type="molecule type" value="Genomic_DNA"/>
</dbReference>
<dbReference type="SUPFAM" id="SSF48452">
    <property type="entry name" value="TPR-like"/>
    <property type="match status" value="1"/>
</dbReference>
<accession>A0A7W7Q379</accession>
<dbReference type="PANTHER" id="PTHR10098:SF108">
    <property type="entry name" value="TETRATRICOPEPTIDE REPEAT PROTEIN 28"/>
    <property type="match status" value="1"/>
</dbReference>
<evidence type="ECO:0000256" key="1">
    <source>
        <dbReference type="PROSITE-ProRule" id="PRU00339"/>
    </source>
</evidence>
<evidence type="ECO:0000313" key="3">
    <source>
        <dbReference type="Proteomes" id="UP000520767"/>
    </source>
</evidence>
<dbReference type="AlphaFoldDB" id="A0A7W7Q379"/>
<feature type="repeat" description="TPR" evidence="1">
    <location>
        <begin position="25"/>
        <end position="58"/>
    </location>
</feature>
<gene>
    <name evidence="2" type="ORF">FHR82_002459</name>
</gene>
<dbReference type="PROSITE" id="PS50005">
    <property type="entry name" value="TPR"/>
    <property type="match status" value="1"/>
</dbReference>
<dbReference type="InterPro" id="IPR019734">
    <property type="entry name" value="TPR_rpt"/>
</dbReference>
<comment type="caution">
    <text evidence="2">The sequence shown here is derived from an EMBL/GenBank/DDBJ whole genome shotgun (WGS) entry which is preliminary data.</text>
</comment>
<proteinExistence type="predicted"/>